<evidence type="ECO:0000313" key="1">
    <source>
        <dbReference type="EMBL" id="TGN14331.1"/>
    </source>
</evidence>
<comment type="caution">
    <text evidence="1">The sequence shown here is derived from an EMBL/GenBank/DDBJ whole genome shotgun (WGS) entry which is preliminary data.</text>
</comment>
<organism evidence="1 2">
    <name type="scientific">Leptospira ilyithenensis</name>
    <dbReference type="NCBI Taxonomy" id="2484901"/>
    <lineage>
        <taxon>Bacteria</taxon>
        <taxon>Pseudomonadati</taxon>
        <taxon>Spirochaetota</taxon>
        <taxon>Spirochaetia</taxon>
        <taxon>Leptospirales</taxon>
        <taxon>Leptospiraceae</taxon>
        <taxon>Leptospira</taxon>
    </lineage>
</organism>
<gene>
    <name evidence="1" type="ORF">EHS11_02325</name>
</gene>
<reference evidence="1" key="1">
    <citation type="journal article" date="2019" name="PLoS Negl. Trop. Dis.">
        <title>Revisiting the worldwide diversity of Leptospira species in the environment.</title>
        <authorList>
            <person name="Vincent A.T."/>
            <person name="Schiettekatte O."/>
            <person name="Bourhy P."/>
            <person name="Veyrier F.J."/>
            <person name="Picardeau M."/>
        </authorList>
    </citation>
    <scope>NUCLEOTIDE SEQUENCE [LARGE SCALE GENOMIC DNA]</scope>
    <source>
        <strain evidence="1">201400974</strain>
    </source>
</reference>
<evidence type="ECO:0000313" key="2">
    <source>
        <dbReference type="Proteomes" id="UP000298264"/>
    </source>
</evidence>
<sequence length="64" mass="6897">MIAFAKTNQNTKKVLISVLRSAEEVAVLSEKIHSAIQNISASIKGIVSMSEKASKAADSGFRYK</sequence>
<dbReference type="AlphaFoldDB" id="A0A4R9LSI5"/>
<name>A0A4R9LSI5_9LEPT</name>
<keyword evidence="2" id="KW-1185">Reference proteome</keyword>
<dbReference type="Proteomes" id="UP000298264">
    <property type="component" value="Unassembled WGS sequence"/>
</dbReference>
<evidence type="ECO:0008006" key="3">
    <source>
        <dbReference type="Google" id="ProtNLM"/>
    </source>
</evidence>
<protein>
    <recommendedName>
        <fullName evidence="3">Methyl-accepting chemotaxis protein</fullName>
    </recommendedName>
</protein>
<dbReference type="RefSeq" id="WP_135762810.1">
    <property type="nucleotide sequence ID" value="NZ_RQHV01000007.1"/>
</dbReference>
<proteinExistence type="predicted"/>
<dbReference type="EMBL" id="RQHV01000007">
    <property type="protein sequence ID" value="TGN14331.1"/>
    <property type="molecule type" value="Genomic_DNA"/>
</dbReference>
<dbReference type="OrthoDB" id="79060at203691"/>
<accession>A0A4R9LSI5</accession>